<evidence type="ECO:0000313" key="3">
    <source>
        <dbReference type="Proteomes" id="UP000578449"/>
    </source>
</evidence>
<dbReference type="Proteomes" id="UP000578449">
    <property type="component" value="Unassembled WGS sequence"/>
</dbReference>
<organism evidence="2 3">
    <name type="scientific">Thermocatellispora tengchongensis</name>
    <dbReference type="NCBI Taxonomy" id="1073253"/>
    <lineage>
        <taxon>Bacteria</taxon>
        <taxon>Bacillati</taxon>
        <taxon>Actinomycetota</taxon>
        <taxon>Actinomycetes</taxon>
        <taxon>Streptosporangiales</taxon>
        <taxon>Streptosporangiaceae</taxon>
        <taxon>Thermocatellispora</taxon>
    </lineage>
</organism>
<sequence>MDLDRTPAARIGGPAVEAHPELGHDPDGRRVRGLRDADDAVEAAVAEAEAHRGAGGLGGQPATPEGTAQTPADLDGGEDLGEEGGDAQAGEAGELAGLADFHGEQGEALLVPQFAQPLDGGTGVFLVHRRAVADVPHDLGVAVDGGHGGDVLLAPPAQEKPRGLDGDHRHILPHARAGRAGPARRKRDRGVIRITAVRPSP</sequence>
<feature type="region of interest" description="Disordered" evidence="1">
    <location>
        <begin position="174"/>
        <end position="201"/>
    </location>
</feature>
<name>A0A840P1Y4_9ACTN</name>
<reference evidence="2 3" key="1">
    <citation type="submission" date="2020-08" db="EMBL/GenBank/DDBJ databases">
        <title>Genomic Encyclopedia of Type Strains, Phase IV (KMG-IV): sequencing the most valuable type-strain genomes for metagenomic binning, comparative biology and taxonomic classification.</title>
        <authorList>
            <person name="Goeker M."/>
        </authorList>
    </citation>
    <scope>NUCLEOTIDE SEQUENCE [LARGE SCALE GENOMIC DNA]</scope>
    <source>
        <strain evidence="2 3">DSM 45615</strain>
    </source>
</reference>
<gene>
    <name evidence="2" type="ORF">HNP84_002720</name>
</gene>
<comment type="caution">
    <text evidence="2">The sequence shown here is derived from an EMBL/GenBank/DDBJ whole genome shotgun (WGS) entry which is preliminary data.</text>
</comment>
<feature type="compositionally biased region" description="Acidic residues" evidence="1">
    <location>
        <begin position="75"/>
        <end position="85"/>
    </location>
</feature>
<dbReference type="EMBL" id="JACHGN010000005">
    <property type="protein sequence ID" value="MBB5132999.1"/>
    <property type="molecule type" value="Genomic_DNA"/>
</dbReference>
<evidence type="ECO:0000256" key="1">
    <source>
        <dbReference type="SAM" id="MobiDB-lite"/>
    </source>
</evidence>
<proteinExistence type="predicted"/>
<feature type="region of interest" description="Disordered" evidence="1">
    <location>
        <begin position="1"/>
        <end position="88"/>
    </location>
</feature>
<evidence type="ECO:0000313" key="2">
    <source>
        <dbReference type="EMBL" id="MBB5132999.1"/>
    </source>
</evidence>
<feature type="compositionally biased region" description="Basic residues" evidence="1">
    <location>
        <begin position="174"/>
        <end position="188"/>
    </location>
</feature>
<accession>A0A840P1Y4</accession>
<feature type="compositionally biased region" description="Basic and acidic residues" evidence="1">
    <location>
        <begin position="18"/>
        <end position="38"/>
    </location>
</feature>
<dbReference type="AlphaFoldDB" id="A0A840P1Y4"/>
<protein>
    <submittedName>
        <fullName evidence="2">Uncharacterized protein</fullName>
    </submittedName>
</protein>
<keyword evidence="3" id="KW-1185">Reference proteome</keyword>